<evidence type="ECO:0000313" key="3">
    <source>
        <dbReference type="Proteomes" id="UP000297814"/>
    </source>
</evidence>
<comment type="caution">
    <text evidence="2">The sequence shown here is derived from an EMBL/GenBank/DDBJ whole genome shotgun (WGS) entry which is preliminary data.</text>
</comment>
<sequence length="237" mass="26620">MASSSSSSFSPDQILTAGISKLTLQIYHPQPPTTSTMNPAPSITPNTSPPIPIPTATQNTHYTHYTITNPITFTNFLDQLPPSNITHLTLAPSPHLGRITSLPHLNDTLGDSLGDASTFAELHSWVTLLQRLSHCTPSLRSLTIIFDADMSGRDSHGYRRGVGECLGFIWAIARFRGLEWVDLQGYFPAQWPWYLRAVWAAHGQGTRIYNRVAAPEWELREWRRGTERLDPREFGWE</sequence>
<organism evidence="2 3">
    <name type="scientific">Botrytis hyacinthi</name>
    <dbReference type="NCBI Taxonomy" id="278943"/>
    <lineage>
        <taxon>Eukaryota</taxon>
        <taxon>Fungi</taxon>
        <taxon>Dikarya</taxon>
        <taxon>Ascomycota</taxon>
        <taxon>Pezizomycotina</taxon>
        <taxon>Leotiomycetes</taxon>
        <taxon>Helotiales</taxon>
        <taxon>Sclerotiniaceae</taxon>
        <taxon>Botrytis</taxon>
    </lineage>
</organism>
<feature type="region of interest" description="Disordered" evidence="1">
    <location>
        <begin position="28"/>
        <end position="57"/>
    </location>
</feature>
<reference evidence="2 3" key="1">
    <citation type="submission" date="2017-12" db="EMBL/GenBank/DDBJ databases">
        <title>Comparative genomics of Botrytis spp.</title>
        <authorList>
            <person name="Valero-Jimenez C.A."/>
            <person name="Tapia P."/>
            <person name="Veloso J."/>
            <person name="Silva-Moreno E."/>
            <person name="Staats M."/>
            <person name="Valdes J.H."/>
            <person name="Van Kan J.A.L."/>
        </authorList>
    </citation>
    <scope>NUCLEOTIDE SEQUENCE [LARGE SCALE GENOMIC DNA]</scope>
    <source>
        <strain evidence="2 3">Bh0001</strain>
    </source>
</reference>
<protein>
    <submittedName>
        <fullName evidence="2">Uncharacterized protein</fullName>
    </submittedName>
</protein>
<keyword evidence="3" id="KW-1185">Reference proteome</keyword>
<accession>A0A4Z1H0X1</accession>
<dbReference type="EMBL" id="PQXK01000060">
    <property type="protein sequence ID" value="TGO39093.1"/>
    <property type="molecule type" value="Genomic_DNA"/>
</dbReference>
<dbReference type="Proteomes" id="UP000297814">
    <property type="component" value="Unassembled WGS sequence"/>
</dbReference>
<proteinExistence type="predicted"/>
<evidence type="ECO:0000256" key="1">
    <source>
        <dbReference type="SAM" id="MobiDB-lite"/>
    </source>
</evidence>
<gene>
    <name evidence="2" type="ORF">BHYA_0060g00040</name>
</gene>
<evidence type="ECO:0000313" key="2">
    <source>
        <dbReference type="EMBL" id="TGO39093.1"/>
    </source>
</evidence>
<dbReference type="AlphaFoldDB" id="A0A4Z1H0X1"/>
<name>A0A4Z1H0X1_9HELO</name>